<feature type="transmembrane region" description="Helical" evidence="1">
    <location>
        <begin position="12"/>
        <end position="34"/>
    </location>
</feature>
<keyword evidence="1" id="KW-1133">Transmembrane helix</keyword>
<dbReference type="AlphaFoldDB" id="M7WGA9"/>
<dbReference type="EMBL" id="KB637325">
    <property type="protein sequence ID" value="EMS16850.1"/>
    <property type="molecule type" value="Genomic_DNA"/>
</dbReference>
<evidence type="ECO:0000256" key="1">
    <source>
        <dbReference type="SAM" id="Phobius"/>
    </source>
</evidence>
<feature type="transmembrane region" description="Helical" evidence="1">
    <location>
        <begin position="54"/>
        <end position="71"/>
    </location>
</feature>
<dbReference type="Proteomes" id="UP000030780">
    <property type="component" value="Unassembled WGS sequence"/>
</dbReference>
<protein>
    <submittedName>
        <fullName evidence="2">Uncharacterized protein</fullName>
    </submittedName>
</protein>
<keyword evidence="1" id="KW-0472">Membrane</keyword>
<dbReference type="VEuPathDB" id="AmoebaDB:KM1_174080"/>
<proteinExistence type="predicted"/>
<evidence type="ECO:0000313" key="2">
    <source>
        <dbReference type="EMBL" id="EMS16850.1"/>
    </source>
</evidence>
<sequence length="96" mass="11618">MVTREELQLRLLAITAAFWIILILIGIPFTIVEIRFSYLFSVVSPERQKWKEDINIVFMALIATFVFFFLQRKKKKTMIEKQEDYILDKRWFTLLI</sequence>
<reference evidence="2 3" key="1">
    <citation type="submission" date="2013-01" db="EMBL/GenBank/DDBJ databases">
        <authorList>
            <person name="Inman J."/>
            <person name="Zafar N."/>
            <person name="Lorenzi H."/>
            <person name="Caler E."/>
        </authorList>
    </citation>
    <scope>NUCLEOTIDE SEQUENCE [LARGE SCALE GENOMIC DNA]</scope>
    <source>
        <strain evidence="2 3">HM-3:IMSS</strain>
    </source>
</reference>
<accession>M7WGA9</accession>
<gene>
    <name evidence="2" type="ORF">KM1_174080</name>
</gene>
<name>M7WGA9_ENTHI</name>
<keyword evidence="1" id="KW-0812">Transmembrane</keyword>
<evidence type="ECO:0000313" key="3">
    <source>
        <dbReference type="Proteomes" id="UP000030780"/>
    </source>
</evidence>
<organism evidence="2 3">
    <name type="scientific">Entamoeba histolytica HM-3:IMSS</name>
    <dbReference type="NCBI Taxonomy" id="885315"/>
    <lineage>
        <taxon>Eukaryota</taxon>
        <taxon>Amoebozoa</taxon>
        <taxon>Evosea</taxon>
        <taxon>Archamoebae</taxon>
        <taxon>Mastigamoebida</taxon>
        <taxon>Entamoebidae</taxon>
        <taxon>Entamoeba</taxon>
    </lineage>
</organism>